<dbReference type="AlphaFoldDB" id="A0A645FH44"/>
<reference evidence="2" key="1">
    <citation type="submission" date="2019-08" db="EMBL/GenBank/DDBJ databases">
        <authorList>
            <person name="Kucharzyk K."/>
            <person name="Murdoch R.W."/>
            <person name="Higgins S."/>
            <person name="Loffler F."/>
        </authorList>
    </citation>
    <scope>NUCLEOTIDE SEQUENCE</scope>
</reference>
<organism evidence="2">
    <name type="scientific">bioreactor metagenome</name>
    <dbReference type="NCBI Taxonomy" id="1076179"/>
    <lineage>
        <taxon>unclassified sequences</taxon>
        <taxon>metagenomes</taxon>
        <taxon>ecological metagenomes</taxon>
    </lineage>
</organism>
<feature type="compositionally biased region" description="Polar residues" evidence="1">
    <location>
        <begin position="30"/>
        <end position="41"/>
    </location>
</feature>
<feature type="compositionally biased region" description="Low complexity" evidence="1">
    <location>
        <begin position="17"/>
        <end position="29"/>
    </location>
</feature>
<evidence type="ECO:0000256" key="1">
    <source>
        <dbReference type="SAM" id="MobiDB-lite"/>
    </source>
</evidence>
<gene>
    <name evidence="2" type="ORF">SDC9_160152</name>
</gene>
<dbReference type="EMBL" id="VSSQ01059251">
    <property type="protein sequence ID" value="MPN12832.1"/>
    <property type="molecule type" value="Genomic_DNA"/>
</dbReference>
<accession>A0A645FH44</accession>
<sequence>MVRTAAIMPCLATLLESSPSSSPLSRPTPIHSSSRPPITSTNGSCISLAATTVKAIRNTTAAPEPNSTAFFCCSGGRPRAARAMTTALSPERMMLIQTILNKPIQKSAPSMASMENIPEFSVRCTLNGQTPGIAKPGVINAGKFSQLPLGAAVGVLLLTSWELQATECASALRQAPQTPQITSFQ</sequence>
<protein>
    <submittedName>
        <fullName evidence="2">Uncharacterized protein</fullName>
    </submittedName>
</protein>
<feature type="region of interest" description="Disordered" evidence="1">
    <location>
        <begin position="17"/>
        <end position="41"/>
    </location>
</feature>
<name>A0A645FH44_9ZZZZ</name>
<proteinExistence type="predicted"/>
<evidence type="ECO:0000313" key="2">
    <source>
        <dbReference type="EMBL" id="MPN12832.1"/>
    </source>
</evidence>
<comment type="caution">
    <text evidence="2">The sequence shown here is derived from an EMBL/GenBank/DDBJ whole genome shotgun (WGS) entry which is preliminary data.</text>
</comment>